<protein>
    <recommendedName>
        <fullName evidence="1">MAP3K TRAFs-binding domain-containing protein</fullName>
    </recommendedName>
</protein>
<evidence type="ECO:0000259" key="1">
    <source>
        <dbReference type="Pfam" id="PF13281"/>
    </source>
</evidence>
<sequence>MVTTLLILHSENDTEQATQLSAMLECKLQNAVVITELMSDSNDIQIKHADDLILLNQNLTPALARLVGERQKLPGTSTLSITGNSATSLSSSANESSFEVNESNLINWFVQSDNSNSRYDVDRLIGKWDLDLLSHLKTDIFIRDTNRTNPLAEPLRAAVAENDNAKVQSIFQSVSDINQLKLEDILDLYLSLRAFKLYEEMQLMYESLHPVLQNKDLFKEQYVFASNRLSNSARAKAALIKHLESIASPTAETKALGGRIYKDCWHLASKNKSASSAKQYLNLAIDWYQAACQLDTRDMYPAINLATLLKCRNAPGDIALMRDVLDNIRYNLRMSTTVFDQPQADSSLKRQADYWDYATVFEMYVLREHADNVSTFKAKLFSLATEQWMLATTLNNLTLIDDYSSRSSVFLTSLIEEFQQDIDAKFAQS</sequence>
<dbReference type="InterPro" id="IPR025136">
    <property type="entry name" value="MAP3K_TRAF-bd"/>
</dbReference>
<reference evidence="2" key="1">
    <citation type="submission" date="2023-01" db="EMBL/GenBank/DDBJ databases">
        <title>Complete genome sequence of Planctobacterium marinum strain Dej080120_11.</title>
        <authorList>
            <person name="Ueki S."/>
            <person name="Maruyama F."/>
        </authorList>
    </citation>
    <scope>NUCLEOTIDE SEQUENCE</scope>
    <source>
        <strain evidence="2">Dej080120_11</strain>
    </source>
</reference>
<evidence type="ECO:0000313" key="2">
    <source>
        <dbReference type="EMBL" id="BDX05870.1"/>
    </source>
</evidence>
<dbReference type="RefSeq" id="WP_338291870.1">
    <property type="nucleotide sequence ID" value="NZ_AP027272.1"/>
</dbReference>
<accession>A0AA48KTX6</accession>
<name>A0AA48KTX6_9ALTE</name>
<organism evidence="2 3">
    <name type="scientific">Planctobacterium marinum</name>
    <dbReference type="NCBI Taxonomy" id="1631968"/>
    <lineage>
        <taxon>Bacteria</taxon>
        <taxon>Pseudomonadati</taxon>
        <taxon>Pseudomonadota</taxon>
        <taxon>Gammaproteobacteria</taxon>
        <taxon>Alteromonadales</taxon>
        <taxon>Alteromonadaceae</taxon>
        <taxon>Planctobacterium</taxon>
    </lineage>
</organism>
<dbReference type="KEGG" id="pmaw:MACH26_13910"/>
<gene>
    <name evidence="2" type="ORF">MACH26_13910</name>
</gene>
<dbReference type="AlphaFoldDB" id="A0AA48KTX6"/>
<keyword evidence="3" id="KW-1185">Reference proteome</keyword>
<evidence type="ECO:0000313" key="3">
    <source>
        <dbReference type="Proteomes" id="UP001333710"/>
    </source>
</evidence>
<dbReference type="EMBL" id="AP027272">
    <property type="protein sequence ID" value="BDX05870.1"/>
    <property type="molecule type" value="Genomic_DNA"/>
</dbReference>
<dbReference type="Pfam" id="PF13281">
    <property type="entry name" value="MAP3K_TRAF_bd"/>
    <property type="match status" value="1"/>
</dbReference>
<dbReference type="Proteomes" id="UP001333710">
    <property type="component" value="Chromosome"/>
</dbReference>
<feature type="domain" description="MAP3K TRAFs-binding" evidence="1">
    <location>
        <begin position="161"/>
        <end position="407"/>
    </location>
</feature>
<proteinExistence type="predicted"/>